<dbReference type="PANTHER" id="PTHR35813:SF1">
    <property type="entry name" value="INNER MEMBRANE PROTEIN YBAN"/>
    <property type="match status" value="1"/>
</dbReference>
<accession>A0A3B7LX27</accession>
<sequence>MKHAESVAKQSSESVHAAPQLARSWIVRLICICLACLCLVLGTVGLILPGLPAFDFYFLAALFAAKGSKRLHSWIVQHKVIAPVLKQWGESRTLPVKLKVFSLISMSIGAALLIFTVPHPWAVGGIVLIMLAVQLWLWFKA</sequence>
<evidence type="ECO:0000313" key="3">
    <source>
        <dbReference type="Proteomes" id="UP000263753"/>
    </source>
</evidence>
<dbReference type="KEGG" id="achi:CDG60_06320"/>
<evidence type="ECO:0000256" key="1">
    <source>
        <dbReference type="SAM" id="Phobius"/>
    </source>
</evidence>
<keyword evidence="1" id="KW-1133">Transmembrane helix</keyword>
<keyword evidence="1" id="KW-0472">Membrane</keyword>
<dbReference type="InterPro" id="IPR007401">
    <property type="entry name" value="DUF454"/>
</dbReference>
<gene>
    <name evidence="2" type="ORF">CDG60_06320</name>
</gene>
<protein>
    <submittedName>
        <fullName evidence="2">DUF454 domain-containing protein</fullName>
    </submittedName>
</protein>
<dbReference type="EMBL" id="CP032134">
    <property type="protein sequence ID" value="AXY56217.1"/>
    <property type="molecule type" value="Genomic_DNA"/>
</dbReference>
<dbReference type="AlphaFoldDB" id="A0A3B7LX27"/>
<name>A0A3B7LX27_9GAMM</name>
<dbReference type="GO" id="GO:0005886">
    <property type="term" value="C:plasma membrane"/>
    <property type="evidence" value="ECO:0007669"/>
    <property type="project" value="TreeGrafter"/>
</dbReference>
<reference evidence="3" key="1">
    <citation type="submission" date="2018-09" db="EMBL/GenBank/DDBJ databases">
        <title>The complete genome of Acinetobacter sp. strain WCHAc010005.</title>
        <authorList>
            <person name="Hu Y."/>
            <person name="Long H."/>
            <person name="Feng Y."/>
            <person name="Zong Z."/>
        </authorList>
    </citation>
    <scope>NUCLEOTIDE SEQUENCE [LARGE SCALE GENOMIC DNA]</scope>
    <source>
        <strain evidence="3">WCHAc010005</strain>
    </source>
</reference>
<dbReference type="PANTHER" id="PTHR35813">
    <property type="entry name" value="INNER MEMBRANE PROTEIN YBAN"/>
    <property type="match status" value="1"/>
</dbReference>
<dbReference type="Proteomes" id="UP000263753">
    <property type="component" value="Chromosome"/>
</dbReference>
<organism evidence="2 3">
    <name type="scientific">Acinetobacter chinensis</name>
    <dbReference type="NCBI Taxonomy" id="2004650"/>
    <lineage>
        <taxon>Bacteria</taxon>
        <taxon>Pseudomonadati</taxon>
        <taxon>Pseudomonadota</taxon>
        <taxon>Gammaproteobacteria</taxon>
        <taxon>Moraxellales</taxon>
        <taxon>Moraxellaceae</taxon>
        <taxon>Acinetobacter</taxon>
    </lineage>
</organism>
<evidence type="ECO:0000313" key="2">
    <source>
        <dbReference type="EMBL" id="AXY56217.1"/>
    </source>
</evidence>
<dbReference type="RefSeq" id="WP_087511136.1">
    <property type="nucleotide sequence ID" value="NZ_CP032134.1"/>
</dbReference>
<keyword evidence="1" id="KW-0812">Transmembrane</keyword>
<proteinExistence type="predicted"/>
<feature type="transmembrane region" description="Helical" evidence="1">
    <location>
        <begin position="25"/>
        <end position="48"/>
    </location>
</feature>
<feature type="transmembrane region" description="Helical" evidence="1">
    <location>
        <begin position="121"/>
        <end position="139"/>
    </location>
</feature>
<dbReference type="Pfam" id="PF04304">
    <property type="entry name" value="DUF454"/>
    <property type="match status" value="1"/>
</dbReference>